<sequence>NQTKGNTQNQLNYQDYQDIDISELDKLKVLGGDVSKIARYNNTHEWLESLKSYDNCEIILYDDKLSLYELLPEKLKSKGYKIFASIFNVADREPLNTFSIRIDYQDSDNPYFVIHCLEPVTKNSPPISLLIPWMNHDDAEIEIPGLITQKHCWIGTCVLHCDENPGDPAVSRPLIMEPEGQIWESRENMKHQTKNKNNIFTMRRWLLPRDERLIFASLFGSNSYKYQCHPFFLNISQDYFIIKSFENFVNQPINQINYVAMPRVEGNEKKETKEIFKENTQPISSNHDHLDPIFTENIIKFLKLKNGLIVDSRDIYTATNQAFNFESIAKNIKGCYVKISLPKDRKELYLLKNHMDITSFQLLPPKLIQIMLKSNILNDNLCFDHVQFEVYYPKIELNLNKETIKPAKEIKKSCGQCKLILGQKLYRTSVRTPDLDEQRLEIKKNFFQNYLSNIEELFVLWDYQYRFDETYLMTKEGKSIEKNNVEKWVADNSKQDFKLLRIINRSKFIPLYEIFEKPISRQIKTILGIDNLPKILMTGIVQVIKDVKYYKINFSSNLGSSNYYIFAKLTSSNKQSFDKTIVNIQSESKKGFLAIIETFDEIKCIDTTDLQIIWMLIGFPDEINFYSMRTRDLSLLSMESKEIILDKHNNKRVVISVPKNLPKGSIMALSFEYPLFSNDLTIRDDKIRLDIDCSLYDDYSEYTKSD</sequence>
<organism evidence="1 2">
    <name type="scientific">Racocetra persica</name>
    <dbReference type="NCBI Taxonomy" id="160502"/>
    <lineage>
        <taxon>Eukaryota</taxon>
        <taxon>Fungi</taxon>
        <taxon>Fungi incertae sedis</taxon>
        <taxon>Mucoromycota</taxon>
        <taxon>Glomeromycotina</taxon>
        <taxon>Glomeromycetes</taxon>
        <taxon>Diversisporales</taxon>
        <taxon>Gigasporaceae</taxon>
        <taxon>Racocetra</taxon>
    </lineage>
</organism>
<reference evidence="1" key="1">
    <citation type="submission" date="2021-06" db="EMBL/GenBank/DDBJ databases">
        <authorList>
            <person name="Kallberg Y."/>
            <person name="Tangrot J."/>
            <person name="Rosling A."/>
        </authorList>
    </citation>
    <scope>NUCLEOTIDE SEQUENCE</scope>
    <source>
        <strain evidence="1">MA461A</strain>
    </source>
</reference>
<gene>
    <name evidence="1" type="ORF">RPERSI_LOCUS15859</name>
</gene>
<evidence type="ECO:0000313" key="2">
    <source>
        <dbReference type="Proteomes" id="UP000789920"/>
    </source>
</evidence>
<accession>A0ACA9QVP7</accession>
<protein>
    <submittedName>
        <fullName evidence="1">12927_t:CDS:1</fullName>
    </submittedName>
</protein>
<keyword evidence="2" id="KW-1185">Reference proteome</keyword>
<feature type="non-terminal residue" evidence="1">
    <location>
        <position position="706"/>
    </location>
</feature>
<feature type="non-terminal residue" evidence="1">
    <location>
        <position position="1"/>
    </location>
</feature>
<comment type="caution">
    <text evidence="1">The sequence shown here is derived from an EMBL/GenBank/DDBJ whole genome shotgun (WGS) entry which is preliminary data.</text>
</comment>
<dbReference type="EMBL" id="CAJVQC010038538">
    <property type="protein sequence ID" value="CAG8766450.1"/>
    <property type="molecule type" value="Genomic_DNA"/>
</dbReference>
<name>A0ACA9QVP7_9GLOM</name>
<dbReference type="Proteomes" id="UP000789920">
    <property type="component" value="Unassembled WGS sequence"/>
</dbReference>
<proteinExistence type="predicted"/>
<evidence type="ECO:0000313" key="1">
    <source>
        <dbReference type="EMBL" id="CAG8766450.1"/>
    </source>
</evidence>